<feature type="compositionally biased region" description="Polar residues" evidence="8">
    <location>
        <begin position="60"/>
        <end position="79"/>
    </location>
</feature>
<keyword evidence="6" id="KW-0472">Membrane</keyword>
<feature type="region of interest" description="Disordered" evidence="8">
    <location>
        <begin position="1"/>
        <end position="103"/>
    </location>
</feature>
<evidence type="ECO:0000256" key="5">
    <source>
        <dbReference type="ARBA" id="ARBA00022989"/>
    </source>
</evidence>
<keyword evidence="5" id="KW-1133">Transmembrane helix</keyword>
<evidence type="ECO:0000256" key="3">
    <source>
        <dbReference type="ARBA" id="ARBA00022692"/>
    </source>
</evidence>
<dbReference type="Proteomes" id="UP000243459">
    <property type="component" value="Chromosome 4"/>
</dbReference>
<sequence>MGSHMKKSIFDEQTSKALKKWHQAVKKRHKKGSPRSLTPSTSAITSPSASPLHQFYRSRTIGNSSRSQAHSRFSYYSDTEISDQEAENLSPSSTTNLIPSFKHKDVDVEPNEYRVNVERNGDEDFSFVNAPSPQAEENGERR</sequence>
<evidence type="ECO:0000256" key="7">
    <source>
        <dbReference type="ARBA" id="ARBA00023265"/>
    </source>
</evidence>
<feature type="compositionally biased region" description="Polar residues" evidence="8">
    <location>
        <begin position="87"/>
        <end position="98"/>
    </location>
</feature>
<evidence type="ECO:0000313" key="9">
    <source>
        <dbReference type="EMBL" id="ONK71050.1"/>
    </source>
</evidence>
<comment type="similarity">
    <text evidence="2">Belongs to the MLO family.</text>
</comment>
<dbReference type="Gramene" id="ONK71050">
    <property type="protein sequence ID" value="ONK71050"/>
    <property type="gene ID" value="A4U43_C04F4190"/>
</dbReference>
<evidence type="ECO:0000313" key="10">
    <source>
        <dbReference type="Proteomes" id="UP000243459"/>
    </source>
</evidence>
<protein>
    <recommendedName>
        <fullName evidence="11">MLO-like protein</fullName>
    </recommendedName>
</protein>
<feature type="compositionally biased region" description="Low complexity" evidence="8">
    <location>
        <begin position="36"/>
        <end position="52"/>
    </location>
</feature>
<dbReference type="GO" id="GO:0006952">
    <property type="term" value="P:defense response"/>
    <property type="evidence" value="ECO:0007669"/>
    <property type="project" value="UniProtKB-KW"/>
</dbReference>
<keyword evidence="4" id="KW-0611">Plant defense</keyword>
<feature type="compositionally biased region" description="Basic residues" evidence="8">
    <location>
        <begin position="17"/>
        <end position="33"/>
    </location>
</feature>
<dbReference type="Pfam" id="PF03094">
    <property type="entry name" value="Mlo"/>
    <property type="match status" value="1"/>
</dbReference>
<evidence type="ECO:0008006" key="11">
    <source>
        <dbReference type="Google" id="ProtNLM"/>
    </source>
</evidence>
<dbReference type="EMBL" id="CM007384">
    <property type="protein sequence ID" value="ONK71050.1"/>
    <property type="molecule type" value="Genomic_DNA"/>
</dbReference>
<evidence type="ECO:0000256" key="6">
    <source>
        <dbReference type="ARBA" id="ARBA00023136"/>
    </source>
</evidence>
<dbReference type="GO" id="GO:0016020">
    <property type="term" value="C:membrane"/>
    <property type="evidence" value="ECO:0007669"/>
    <property type="project" value="UniProtKB-SubCell"/>
</dbReference>
<name>A0A5P1F3L4_ASPOF</name>
<feature type="region of interest" description="Disordered" evidence="8">
    <location>
        <begin position="118"/>
        <end position="142"/>
    </location>
</feature>
<organism evidence="9 10">
    <name type="scientific">Asparagus officinalis</name>
    <name type="common">Garden asparagus</name>
    <dbReference type="NCBI Taxonomy" id="4686"/>
    <lineage>
        <taxon>Eukaryota</taxon>
        <taxon>Viridiplantae</taxon>
        <taxon>Streptophyta</taxon>
        <taxon>Embryophyta</taxon>
        <taxon>Tracheophyta</taxon>
        <taxon>Spermatophyta</taxon>
        <taxon>Magnoliopsida</taxon>
        <taxon>Liliopsida</taxon>
        <taxon>Asparagales</taxon>
        <taxon>Asparagaceae</taxon>
        <taxon>Asparagoideae</taxon>
        <taxon>Asparagus</taxon>
    </lineage>
</organism>
<keyword evidence="3" id="KW-0812">Transmembrane</keyword>
<accession>A0A5P1F3L4</accession>
<dbReference type="InterPro" id="IPR004326">
    <property type="entry name" value="Mlo"/>
</dbReference>
<evidence type="ECO:0000256" key="2">
    <source>
        <dbReference type="ARBA" id="ARBA00006574"/>
    </source>
</evidence>
<evidence type="ECO:0000256" key="4">
    <source>
        <dbReference type="ARBA" id="ARBA00022821"/>
    </source>
</evidence>
<dbReference type="OMA" id="LKLIVTW"/>
<keyword evidence="10" id="KW-1185">Reference proteome</keyword>
<proteinExistence type="inferred from homology"/>
<reference evidence="10" key="1">
    <citation type="journal article" date="2017" name="Nat. Commun.">
        <title>The asparagus genome sheds light on the origin and evolution of a young Y chromosome.</title>
        <authorList>
            <person name="Harkess A."/>
            <person name="Zhou J."/>
            <person name="Xu C."/>
            <person name="Bowers J.E."/>
            <person name="Van der Hulst R."/>
            <person name="Ayyampalayam S."/>
            <person name="Mercati F."/>
            <person name="Riccardi P."/>
            <person name="McKain M.R."/>
            <person name="Kakrana A."/>
            <person name="Tang H."/>
            <person name="Ray J."/>
            <person name="Groenendijk J."/>
            <person name="Arikit S."/>
            <person name="Mathioni S.M."/>
            <person name="Nakano M."/>
            <person name="Shan H."/>
            <person name="Telgmann-Rauber A."/>
            <person name="Kanno A."/>
            <person name="Yue Z."/>
            <person name="Chen H."/>
            <person name="Li W."/>
            <person name="Chen Y."/>
            <person name="Xu X."/>
            <person name="Zhang Y."/>
            <person name="Luo S."/>
            <person name="Chen H."/>
            <person name="Gao J."/>
            <person name="Mao Z."/>
            <person name="Pires J.C."/>
            <person name="Luo M."/>
            <person name="Kudrna D."/>
            <person name="Wing R.A."/>
            <person name="Meyers B.C."/>
            <person name="Yi K."/>
            <person name="Kong H."/>
            <person name="Lavrijsen P."/>
            <person name="Sunseri F."/>
            <person name="Falavigna A."/>
            <person name="Ye Y."/>
            <person name="Leebens-Mack J.H."/>
            <person name="Chen G."/>
        </authorList>
    </citation>
    <scope>NUCLEOTIDE SEQUENCE [LARGE SCALE GENOMIC DNA]</scope>
    <source>
        <strain evidence="10">cv. DH0086</strain>
    </source>
</reference>
<dbReference type="AlphaFoldDB" id="A0A5P1F3L4"/>
<comment type="subcellular location">
    <subcellularLocation>
        <location evidence="1">Membrane</location>
        <topology evidence="1">Multi-pass membrane protein</topology>
    </subcellularLocation>
</comment>
<evidence type="ECO:0000256" key="8">
    <source>
        <dbReference type="SAM" id="MobiDB-lite"/>
    </source>
</evidence>
<keyword evidence="7" id="KW-0568">Pathogenesis-related protein</keyword>
<gene>
    <name evidence="9" type="ORF">A4U43_C04F4190</name>
</gene>
<evidence type="ECO:0000256" key="1">
    <source>
        <dbReference type="ARBA" id="ARBA00004141"/>
    </source>
</evidence>